<evidence type="ECO:0000313" key="3">
    <source>
        <dbReference type="Proteomes" id="UP001165498"/>
    </source>
</evidence>
<organism evidence="2 3">
    <name type="scientific">Tahibacter harae</name>
    <dbReference type="NCBI Taxonomy" id="2963937"/>
    <lineage>
        <taxon>Bacteria</taxon>
        <taxon>Pseudomonadati</taxon>
        <taxon>Pseudomonadota</taxon>
        <taxon>Gammaproteobacteria</taxon>
        <taxon>Lysobacterales</taxon>
        <taxon>Rhodanobacteraceae</taxon>
        <taxon>Tahibacter</taxon>
    </lineage>
</organism>
<keyword evidence="3" id="KW-1185">Reference proteome</keyword>
<sequence>MAALFTLAAARATLIVAAASAGGALPPAAKLDLVHASGAPVLSVSQAAIQLEPITVHELLGNSQPVQASTRLHAYFDGVTATATADLRPAPLATTIRRRIPALWRLSAPAGGLAQERVRVSIESADGVPGVFSAVDSTALTVPVAVRETAPRNVALGREQYGLEGDVVLEIPTASLSDATRYRGRLVIRVEGY</sequence>
<feature type="chain" id="PRO_5045366791" evidence="1">
    <location>
        <begin position="22"/>
        <end position="193"/>
    </location>
</feature>
<evidence type="ECO:0000313" key="2">
    <source>
        <dbReference type="EMBL" id="MCQ4164879.1"/>
    </source>
</evidence>
<dbReference type="EMBL" id="JANFQO010000006">
    <property type="protein sequence ID" value="MCQ4164879.1"/>
    <property type="molecule type" value="Genomic_DNA"/>
</dbReference>
<protein>
    <submittedName>
        <fullName evidence="2">Uncharacterized protein</fullName>
    </submittedName>
</protein>
<evidence type="ECO:0000256" key="1">
    <source>
        <dbReference type="SAM" id="SignalP"/>
    </source>
</evidence>
<gene>
    <name evidence="2" type="ORF">NM961_09165</name>
</gene>
<dbReference type="RefSeq" id="WP_255913855.1">
    <property type="nucleotide sequence ID" value="NZ_JANFQO010000006.1"/>
</dbReference>
<keyword evidence="1" id="KW-0732">Signal</keyword>
<reference evidence="2" key="1">
    <citation type="submission" date="2022-07" db="EMBL/GenBank/DDBJ databases">
        <title>Tahibacter sp., a new gammaproteobacterium isolated from the silt sample collected at pig farm.</title>
        <authorList>
            <person name="Chen H."/>
        </authorList>
    </citation>
    <scope>NUCLEOTIDE SEQUENCE</scope>
    <source>
        <strain evidence="2">P2K</strain>
    </source>
</reference>
<name>A0ABT1QRF7_9GAMM</name>
<comment type="caution">
    <text evidence="2">The sequence shown here is derived from an EMBL/GenBank/DDBJ whole genome shotgun (WGS) entry which is preliminary data.</text>
</comment>
<accession>A0ABT1QRF7</accession>
<feature type="signal peptide" evidence="1">
    <location>
        <begin position="1"/>
        <end position="21"/>
    </location>
</feature>
<dbReference type="Proteomes" id="UP001165498">
    <property type="component" value="Unassembled WGS sequence"/>
</dbReference>
<proteinExistence type="predicted"/>